<evidence type="ECO:0000259" key="1">
    <source>
        <dbReference type="Pfam" id="PF00078"/>
    </source>
</evidence>
<accession>A0A8C1SXS3</accession>
<sequence length="851" mass="97835">MVLFSVYSPNNYDVDFFPSLTKSLLNFVDYNLVVGIDANAVCNPSIDRSLVSVHGDQASQSLNELIADNDLCDIWRVKNESCRDYTFYSARHKSFSRLDYILISKSLIQSVNHIDILPILISDHSAVICNLSPLIIPLNSKRWRMNTTLLLNEDFVKQLRSKLALFLKENSSSDTNPQILWETTKCFLRGNCISFASYVNKSRVKQLTSLEAQIECVEKDLKKTFTEQKSRILGNLKTDYKAILLKRVEFLMHRTKQNYYFNGERPSKLMALRLKRNEALASITAIKDNADVLHTAPGDVNRIFKEFYEHLYRSEVGVNEQPITDFFSNLDLPQLSEQQCAFLDSPIELKELKEALEVMNKGRAPGLDGLPPELYLAIWDLIGQLLLDSINFAIDSGCFHRDQNTALISLLLKKGKEPLCCSSYRPISLIGTDVKLYAKVLAHRLGSVASFLIAHDQTGFLKERFASDNVRRLLNIIDSPDPVIEQRAILSLDAEKAFDRVEWTYLWSLMPLSASTNTALASSSIPISKTFKYLGIQIFSSLQTILKENYSSLFTTIRQDLQRWDAILVSLQGRIAIIKMNILPRLLFLFSMIPLSPRITFFKEMNSLITKFIWNKKRPRIKLSTLQRRSDKGGLSLPNFQLYFWACQLRSLKIWLQVDSQIAWRDVEASAVLPHRLQDILFTGLSKKELRFGNTTVSNSLKIWHEVCKFMGSSSKFTSESPIWHNHNLQSDNRPFVFKPWSDQGIHTLGDIFNNQGLRSFQDLKECYNLPGHSYFLYLRLRSAMRAYGVPWNCNLDSHPLMDCVNFSQTRGAVSFIYNRLLKHSCRKLPITTIWEKELAPCNLNWDWIWD</sequence>
<dbReference type="Proteomes" id="UP000694700">
    <property type="component" value="Unplaced"/>
</dbReference>
<feature type="domain" description="Reverse transcriptase" evidence="1">
    <location>
        <begin position="413"/>
        <end position="508"/>
    </location>
</feature>
<dbReference type="SUPFAM" id="SSF56219">
    <property type="entry name" value="DNase I-like"/>
    <property type="match status" value="1"/>
</dbReference>
<dbReference type="PANTHER" id="PTHR31635:SF196">
    <property type="entry name" value="REVERSE TRANSCRIPTASE DOMAIN-CONTAINING PROTEIN-RELATED"/>
    <property type="match status" value="1"/>
</dbReference>
<dbReference type="Ensembl" id="ENSCCRT00015014552.1">
    <property type="protein sequence ID" value="ENSCCRP00015014053.1"/>
    <property type="gene ID" value="ENSCCRG00015006371.1"/>
</dbReference>
<protein>
    <recommendedName>
        <fullName evidence="1">Reverse transcriptase domain-containing protein</fullName>
    </recommendedName>
</protein>
<dbReference type="InterPro" id="IPR036691">
    <property type="entry name" value="Endo/exonu/phosph_ase_sf"/>
</dbReference>
<evidence type="ECO:0000313" key="3">
    <source>
        <dbReference type="Proteomes" id="UP000694700"/>
    </source>
</evidence>
<organism evidence="2 3">
    <name type="scientific">Cyprinus carpio</name>
    <name type="common">Common carp</name>
    <dbReference type="NCBI Taxonomy" id="7962"/>
    <lineage>
        <taxon>Eukaryota</taxon>
        <taxon>Metazoa</taxon>
        <taxon>Chordata</taxon>
        <taxon>Craniata</taxon>
        <taxon>Vertebrata</taxon>
        <taxon>Euteleostomi</taxon>
        <taxon>Actinopterygii</taxon>
        <taxon>Neopterygii</taxon>
        <taxon>Teleostei</taxon>
        <taxon>Ostariophysi</taxon>
        <taxon>Cypriniformes</taxon>
        <taxon>Cyprinidae</taxon>
        <taxon>Cyprininae</taxon>
        <taxon>Cyprinus</taxon>
    </lineage>
</organism>
<dbReference type="InterPro" id="IPR000477">
    <property type="entry name" value="RT_dom"/>
</dbReference>
<evidence type="ECO:0000313" key="2">
    <source>
        <dbReference type="Ensembl" id="ENSCCRP00015014053.1"/>
    </source>
</evidence>
<dbReference type="Gene3D" id="3.60.10.10">
    <property type="entry name" value="Endonuclease/exonuclease/phosphatase"/>
    <property type="match status" value="1"/>
</dbReference>
<reference evidence="2" key="1">
    <citation type="submission" date="2025-08" db="UniProtKB">
        <authorList>
            <consortium name="Ensembl"/>
        </authorList>
    </citation>
    <scope>IDENTIFICATION</scope>
</reference>
<name>A0A8C1SXS3_CYPCA</name>
<proteinExistence type="predicted"/>
<dbReference type="PANTHER" id="PTHR31635">
    <property type="entry name" value="REVERSE TRANSCRIPTASE DOMAIN-CONTAINING PROTEIN-RELATED"/>
    <property type="match status" value="1"/>
</dbReference>
<dbReference type="AlphaFoldDB" id="A0A8C1SXS3"/>
<dbReference type="Pfam" id="PF00078">
    <property type="entry name" value="RVT_1"/>
    <property type="match status" value="1"/>
</dbReference>